<comment type="caution">
    <text evidence="2">The sequence shown here is derived from an EMBL/GenBank/DDBJ whole genome shotgun (WGS) entry which is preliminary data.</text>
</comment>
<reference evidence="2 3" key="1">
    <citation type="submission" date="2023-11" db="EMBL/GenBank/DDBJ databases">
        <title>Halocaridina rubra genome assembly.</title>
        <authorList>
            <person name="Smith C."/>
        </authorList>
    </citation>
    <scope>NUCLEOTIDE SEQUENCE [LARGE SCALE GENOMIC DNA]</scope>
    <source>
        <strain evidence="2">EP-1</strain>
        <tissue evidence="2">Whole</tissue>
    </source>
</reference>
<organism evidence="2 3">
    <name type="scientific">Halocaridina rubra</name>
    <name type="common">Hawaiian red shrimp</name>
    <dbReference type="NCBI Taxonomy" id="373956"/>
    <lineage>
        <taxon>Eukaryota</taxon>
        <taxon>Metazoa</taxon>
        <taxon>Ecdysozoa</taxon>
        <taxon>Arthropoda</taxon>
        <taxon>Crustacea</taxon>
        <taxon>Multicrustacea</taxon>
        <taxon>Malacostraca</taxon>
        <taxon>Eumalacostraca</taxon>
        <taxon>Eucarida</taxon>
        <taxon>Decapoda</taxon>
        <taxon>Pleocyemata</taxon>
        <taxon>Caridea</taxon>
        <taxon>Atyoidea</taxon>
        <taxon>Atyidae</taxon>
        <taxon>Halocaridina</taxon>
    </lineage>
</organism>
<dbReference type="EMBL" id="JAXCGZ010003991">
    <property type="protein sequence ID" value="KAK7082507.1"/>
    <property type="molecule type" value="Genomic_DNA"/>
</dbReference>
<protein>
    <submittedName>
        <fullName evidence="2">Uncharacterized protein</fullName>
    </submittedName>
</protein>
<evidence type="ECO:0000313" key="2">
    <source>
        <dbReference type="EMBL" id="KAK7082507.1"/>
    </source>
</evidence>
<sequence>MKFLVFMFLAVAACVAEVKEPEAEIGYSVSQNGNYPVKSGHGPGHYYKRSTYSVQGSGSAHAYGHTFGYHTHSPSSYGHHPSTYGYHHYHKRSAAFQPKTDTYLYGHSRGYQNHYATSTANAEQLAVIHHGYVSPHDYQSSYPSNYGYHHYHKRSANPEPVDTYYSYGQSHTYPSYYPQSYEYYHYH</sequence>
<gene>
    <name evidence="2" type="ORF">SK128_003453</name>
</gene>
<keyword evidence="3" id="KW-1185">Reference proteome</keyword>
<evidence type="ECO:0000256" key="1">
    <source>
        <dbReference type="SAM" id="SignalP"/>
    </source>
</evidence>
<accession>A0AAN9AF26</accession>
<feature type="chain" id="PRO_5042828541" evidence="1">
    <location>
        <begin position="17"/>
        <end position="187"/>
    </location>
</feature>
<evidence type="ECO:0000313" key="3">
    <source>
        <dbReference type="Proteomes" id="UP001381693"/>
    </source>
</evidence>
<name>A0AAN9AF26_HALRR</name>
<dbReference type="Proteomes" id="UP001381693">
    <property type="component" value="Unassembled WGS sequence"/>
</dbReference>
<dbReference type="AlphaFoldDB" id="A0AAN9AF26"/>
<proteinExistence type="predicted"/>
<keyword evidence="1" id="KW-0732">Signal</keyword>
<feature type="signal peptide" evidence="1">
    <location>
        <begin position="1"/>
        <end position="16"/>
    </location>
</feature>